<proteinExistence type="predicted"/>
<evidence type="ECO:0008006" key="3">
    <source>
        <dbReference type="Google" id="ProtNLM"/>
    </source>
</evidence>
<accession>A0ABX4PV00</accession>
<comment type="caution">
    <text evidence="1">The sequence shown here is derived from an EMBL/GenBank/DDBJ whole genome shotgun (WGS) entry which is preliminary data.</text>
</comment>
<dbReference type="Proteomes" id="UP000232455">
    <property type="component" value="Unassembled WGS sequence"/>
</dbReference>
<keyword evidence="2" id="KW-1185">Reference proteome</keyword>
<protein>
    <recommendedName>
        <fullName evidence="3">DUF3304 domain-containing protein</fullName>
    </recommendedName>
</protein>
<evidence type="ECO:0000313" key="1">
    <source>
        <dbReference type="EMBL" id="PKA68856.1"/>
    </source>
</evidence>
<reference evidence="1 2" key="1">
    <citation type="submission" date="2017-11" db="EMBL/GenBank/DDBJ databases">
        <title>Genome sequencing of a diverse group of Pseudomonas species.</title>
        <authorList>
            <person name="Loper J."/>
        </authorList>
    </citation>
    <scope>NUCLEOTIDE SEQUENCE [LARGE SCALE GENOMIC DNA]</scope>
    <source>
        <strain evidence="1 2">LMG 25716</strain>
    </source>
</reference>
<organism evidence="1 2">
    <name type="scientific">Pseudomonas baetica</name>
    <dbReference type="NCBI Taxonomy" id="674054"/>
    <lineage>
        <taxon>Bacteria</taxon>
        <taxon>Pseudomonadati</taxon>
        <taxon>Pseudomonadota</taxon>
        <taxon>Gammaproteobacteria</taxon>
        <taxon>Pseudomonadales</taxon>
        <taxon>Pseudomonadaceae</taxon>
        <taxon>Pseudomonas</taxon>
    </lineage>
</organism>
<evidence type="ECO:0000313" key="2">
    <source>
        <dbReference type="Proteomes" id="UP000232455"/>
    </source>
</evidence>
<name>A0ABX4PV00_9PSED</name>
<dbReference type="EMBL" id="PHHE01000001">
    <property type="protein sequence ID" value="PKA68856.1"/>
    <property type="molecule type" value="Genomic_DNA"/>
</dbReference>
<sequence>MAAWYTATPGVIIHYSKEGKDELRLVWDTQHDIHRERMLPGEATSDVGHIFPDEDFFMVFFWGPIKGSMRCIDITPKRWATIDIYLTESGRVDINKTPPDVITRLKRCAGEPDPFRL</sequence>
<gene>
    <name evidence="1" type="ORF">ATI02_1657</name>
</gene>